<feature type="transmembrane region" description="Helical" evidence="10">
    <location>
        <begin position="362"/>
        <end position="379"/>
    </location>
</feature>
<keyword evidence="4" id="KW-0808">Transferase</keyword>
<feature type="transmembrane region" description="Helical" evidence="10">
    <location>
        <begin position="100"/>
        <end position="119"/>
    </location>
</feature>
<evidence type="ECO:0000256" key="1">
    <source>
        <dbReference type="ARBA" id="ARBA00004477"/>
    </source>
</evidence>
<keyword evidence="11" id="KW-1185">Reference proteome</keyword>
<proteinExistence type="inferred from homology"/>
<evidence type="ECO:0000256" key="8">
    <source>
        <dbReference type="ARBA" id="ARBA00022989"/>
    </source>
</evidence>
<keyword evidence="8 10" id="KW-1133">Transmembrane helix</keyword>
<dbReference type="PANTHER" id="PTHR13205">
    <property type="entry name" value="TRANSMEMBRANE PROTEIN 15-RELATED"/>
    <property type="match status" value="1"/>
</dbReference>
<dbReference type="GeneID" id="112046375"/>
<evidence type="ECO:0000256" key="3">
    <source>
        <dbReference type="ARBA" id="ARBA00012132"/>
    </source>
</evidence>
<organism evidence="11 12">
    <name type="scientific">Bicyclus anynana</name>
    <name type="common">Squinting bush brown butterfly</name>
    <dbReference type="NCBI Taxonomy" id="110368"/>
    <lineage>
        <taxon>Eukaryota</taxon>
        <taxon>Metazoa</taxon>
        <taxon>Ecdysozoa</taxon>
        <taxon>Arthropoda</taxon>
        <taxon>Hexapoda</taxon>
        <taxon>Insecta</taxon>
        <taxon>Pterygota</taxon>
        <taxon>Neoptera</taxon>
        <taxon>Endopterygota</taxon>
        <taxon>Lepidoptera</taxon>
        <taxon>Glossata</taxon>
        <taxon>Ditrysia</taxon>
        <taxon>Papilionoidea</taxon>
        <taxon>Nymphalidae</taxon>
        <taxon>Satyrinae</taxon>
        <taxon>Satyrini</taxon>
        <taxon>Mycalesina</taxon>
        <taxon>Bicyclus</taxon>
    </lineage>
</organism>
<evidence type="ECO:0000256" key="4">
    <source>
        <dbReference type="ARBA" id="ARBA00022679"/>
    </source>
</evidence>
<dbReference type="Proteomes" id="UP001652582">
    <property type="component" value="Chromosome 17"/>
</dbReference>
<dbReference type="EC" id="2.7.1.108" evidence="3"/>
<feature type="transmembrane region" description="Helical" evidence="10">
    <location>
        <begin position="299"/>
        <end position="326"/>
    </location>
</feature>
<comment type="similarity">
    <text evidence="2">Belongs to the polyprenol kinase family.</text>
</comment>
<dbReference type="InterPro" id="IPR032974">
    <property type="entry name" value="Polypren_kinase"/>
</dbReference>
<evidence type="ECO:0000256" key="5">
    <source>
        <dbReference type="ARBA" id="ARBA00022692"/>
    </source>
</evidence>
<gene>
    <name evidence="12" type="primary">LOC112046375</name>
</gene>
<keyword evidence="6 12" id="KW-0418">Kinase</keyword>
<dbReference type="KEGG" id="bany:112046375"/>
<dbReference type="PANTHER" id="PTHR13205:SF15">
    <property type="entry name" value="DOLICHOL KINASE"/>
    <property type="match status" value="1"/>
</dbReference>
<feature type="transmembrane region" description="Helical" evidence="10">
    <location>
        <begin position="124"/>
        <end position="145"/>
    </location>
</feature>
<evidence type="ECO:0000313" key="11">
    <source>
        <dbReference type="Proteomes" id="UP001652582"/>
    </source>
</evidence>
<name>A0A6J1N152_BICAN</name>
<reference evidence="12" key="1">
    <citation type="submission" date="2025-08" db="UniProtKB">
        <authorList>
            <consortium name="RefSeq"/>
        </authorList>
    </citation>
    <scope>IDENTIFICATION</scope>
</reference>
<keyword evidence="9 10" id="KW-0472">Membrane</keyword>
<feature type="transmembrane region" description="Helical" evidence="10">
    <location>
        <begin position="189"/>
        <end position="209"/>
    </location>
</feature>
<feature type="transmembrane region" description="Helical" evidence="10">
    <location>
        <begin position="221"/>
        <end position="239"/>
    </location>
</feature>
<evidence type="ECO:0000256" key="9">
    <source>
        <dbReference type="ARBA" id="ARBA00023136"/>
    </source>
</evidence>
<evidence type="ECO:0000256" key="6">
    <source>
        <dbReference type="ARBA" id="ARBA00022777"/>
    </source>
</evidence>
<evidence type="ECO:0000256" key="2">
    <source>
        <dbReference type="ARBA" id="ARBA00010794"/>
    </source>
</evidence>
<feature type="transmembrane region" description="Helical" evidence="10">
    <location>
        <begin position="260"/>
        <end position="279"/>
    </location>
</feature>
<dbReference type="GO" id="GO:0004168">
    <property type="term" value="F:dolichol kinase activity"/>
    <property type="evidence" value="ECO:0007669"/>
    <property type="project" value="UniProtKB-EC"/>
</dbReference>
<keyword evidence="5 10" id="KW-0812">Transmembrane</keyword>
<dbReference type="RefSeq" id="XP_023938773.2">
    <property type="nucleotide sequence ID" value="XM_024083005.2"/>
</dbReference>
<evidence type="ECO:0000256" key="7">
    <source>
        <dbReference type="ARBA" id="ARBA00022824"/>
    </source>
</evidence>
<evidence type="ECO:0000313" key="12">
    <source>
        <dbReference type="RefSeq" id="XP_023938773.2"/>
    </source>
</evidence>
<feature type="transmembrane region" description="Helical" evidence="10">
    <location>
        <begin position="73"/>
        <end position="94"/>
    </location>
</feature>
<dbReference type="GO" id="GO:0043048">
    <property type="term" value="P:dolichyl monophosphate biosynthetic process"/>
    <property type="evidence" value="ECO:0007669"/>
    <property type="project" value="TreeGrafter"/>
</dbReference>
<evidence type="ECO:0000256" key="10">
    <source>
        <dbReference type="SAM" id="Phobius"/>
    </source>
</evidence>
<dbReference type="GO" id="GO:0005789">
    <property type="term" value="C:endoplasmic reticulum membrane"/>
    <property type="evidence" value="ECO:0007669"/>
    <property type="project" value="UniProtKB-SubCell"/>
</dbReference>
<keyword evidence="7" id="KW-0256">Endoplasmic reticulum</keyword>
<feature type="transmembrane region" description="Helical" evidence="10">
    <location>
        <begin position="157"/>
        <end position="177"/>
    </location>
</feature>
<protein>
    <recommendedName>
        <fullName evidence="3">dolichol kinase</fullName>
        <ecNumber evidence="3">2.7.1.108</ecNumber>
    </recommendedName>
</protein>
<feature type="transmembrane region" description="Helical" evidence="10">
    <location>
        <begin position="385"/>
        <end position="408"/>
    </location>
</feature>
<dbReference type="OrthoDB" id="377083at2759"/>
<comment type="subcellular location">
    <subcellularLocation>
        <location evidence="1">Endoplasmic reticulum membrane</location>
        <topology evidence="1">Multi-pass membrane protein</topology>
    </subcellularLocation>
</comment>
<sequence>MERILEFVNFIRIQCTGPMKTLEKHITLNLREANVNIRPAKTNGLWCHILIPVTLTLYCCFDNVSTLYKITTCISIGLLFHSILFILFLSTSSLFLKETVYSGCVASGFVSAMLMYVLLQRDLWFSLTVSIMSMWLYTKLLRVFLVKLDKTFTVGEAMVTAQTVVLFFIMSVIKFFFEMKTDDKELEFIGVIVYTILSTVGLIVTALYFLSDSHRTLDTLVYILVAAVIYAVNVLYYTLGAKGFIQIFSYVLLERDRYRLLMFWLVLVSLAVCALLVRTRLAVKASTVTRKTFHVLASMVFLSGIIYDVHLMNLAAGIGLGVIVLVEALRKSGIQPISEALESVFMVYSDEKDIGVLAMTPLYLYVGLAFPLLVVPARAGNEPELLSGVLAIGVGDTAASWFGSRFGFNKWQDSNRTMEGTTFNILSQIGTVYALQLFELLNSENALTRTIFAATVSGLVEAWTDQVDNLLLPLVTMIAFQFTWIVL</sequence>
<accession>A0A6J1N152</accession>
<dbReference type="AlphaFoldDB" id="A0A6J1N152"/>